<evidence type="ECO:0000256" key="1">
    <source>
        <dbReference type="SAM" id="MobiDB-lite"/>
    </source>
</evidence>
<keyword evidence="3" id="KW-1185">Reference proteome</keyword>
<accession>A0AAV9MBZ7</accession>
<dbReference type="AlphaFoldDB" id="A0AAV9MBZ7"/>
<sequence>MESFNFLKFWRTTAAVRDIDSDFDSVKKFADTLDYKGNPAPIESTEEIDNDEDSFFDLVLTGINGYPKENNSSNSVSEKSCPVKQGKGKSNSPESPQSPNSVLRPSPKFTVCFLGFRKSKPERVIIDDSSTVSPKIQTQKFKVEEREYSINDSSKQFARADMGKYLKLMKPLYSRASKRLTEKNQLSCSSSVLSLSSPRISSEEKHGNRVAVLEAVRKRLGKSRSTASSFAGASISPMNRRDDSLLEQNDGIQGAILHCKRSYSSARKDCSVLLSRNTNEDLPRASCEEHNRWSI</sequence>
<name>A0AAV9MBZ7_9SOLN</name>
<comment type="caution">
    <text evidence="2">The sequence shown here is derived from an EMBL/GenBank/DDBJ whole genome shotgun (WGS) entry which is preliminary data.</text>
</comment>
<proteinExistence type="predicted"/>
<evidence type="ECO:0000313" key="2">
    <source>
        <dbReference type="EMBL" id="KAK4734624.1"/>
    </source>
</evidence>
<feature type="region of interest" description="Disordered" evidence="1">
    <location>
        <begin position="67"/>
        <end position="103"/>
    </location>
</feature>
<dbReference type="Proteomes" id="UP001311915">
    <property type="component" value="Unassembled WGS sequence"/>
</dbReference>
<dbReference type="InterPro" id="IPR039619">
    <property type="entry name" value="MAKR2/5"/>
</dbReference>
<organism evidence="2 3">
    <name type="scientific">Solanum pinnatisectum</name>
    <name type="common">tansyleaf nightshade</name>
    <dbReference type="NCBI Taxonomy" id="50273"/>
    <lineage>
        <taxon>Eukaryota</taxon>
        <taxon>Viridiplantae</taxon>
        <taxon>Streptophyta</taxon>
        <taxon>Embryophyta</taxon>
        <taxon>Tracheophyta</taxon>
        <taxon>Spermatophyta</taxon>
        <taxon>Magnoliopsida</taxon>
        <taxon>eudicotyledons</taxon>
        <taxon>Gunneridae</taxon>
        <taxon>Pentapetalae</taxon>
        <taxon>asterids</taxon>
        <taxon>lamiids</taxon>
        <taxon>Solanales</taxon>
        <taxon>Solanaceae</taxon>
        <taxon>Solanoideae</taxon>
        <taxon>Solaneae</taxon>
        <taxon>Solanum</taxon>
    </lineage>
</organism>
<protein>
    <recommendedName>
        <fullName evidence="4">Membrane-associated kinase regulator 2</fullName>
    </recommendedName>
</protein>
<dbReference type="PANTHER" id="PTHR33929">
    <property type="entry name" value="MEMBRANE-ASSOCIATED KINASE REGULATOR 2-RELATED"/>
    <property type="match status" value="1"/>
</dbReference>
<evidence type="ECO:0008006" key="4">
    <source>
        <dbReference type="Google" id="ProtNLM"/>
    </source>
</evidence>
<feature type="compositionally biased region" description="Low complexity" evidence="1">
    <location>
        <begin position="68"/>
        <end position="80"/>
    </location>
</feature>
<gene>
    <name evidence="2" type="ORF">R3W88_008885</name>
</gene>
<reference evidence="2 3" key="1">
    <citation type="submission" date="2023-10" db="EMBL/GenBank/DDBJ databases">
        <title>Genome-Wide Identification Analysis in wild type Solanum Pinnatisectum Reveals Some Genes Defensing Phytophthora Infestans.</title>
        <authorList>
            <person name="Sun C."/>
        </authorList>
    </citation>
    <scope>NUCLEOTIDE SEQUENCE [LARGE SCALE GENOMIC DNA]</scope>
    <source>
        <strain evidence="2">LQN</strain>
        <tissue evidence="2">Leaf</tissue>
    </source>
</reference>
<feature type="compositionally biased region" description="Low complexity" evidence="1">
    <location>
        <begin position="90"/>
        <end position="101"/>
    </location>
</feature>
<dbReference type="GO" id="GO:0005886">
    <property type="term" value="C:plasma membrane"/>
    <property type="evidence" value="ECO:0007669"/>
    <property type="project" value="InterPro"/>
</dbReference>
<dbReference type="PANTHER" id="PTHR33929:SF12">
    <property type="entry name" value="MEMBRANE-ASSOCIATED KINASE REGULATOR 2-RELATED"/>
    <property type="match status" value="1"/>
</dbReference>
<evidence type="ECO:0000313" key="3">
    <source>
        <dbReference type="Proteomes" id="UP001311915"/>
    </source>
</evidence>
<dbReference type="EMBL" id="JAWPEI010000002">
    <property type="protein sequence ID" value="KAK4734624.1"/>
    <property type="molecule type" value="Genomic_DNA"/>
</dbReference>